<dbReference type="AlphaFoldDB" id="A0A942TS07"/>
<evidence type="ECO:0000256" key="6">
    <source>
        <dbReference type="PROSITE-ProRule" id="PRU01373"/>
    </source>
</evidence>
<sequence length="483" mass="53926">MLMSALREPVVELNKGRGRRSKPRSNRLFIGIGITIVVIALIFAGLSYYQATRFNSQITINDVKVGGLTADKALNKLKTTTLTNRVYVGEELILDEKKTEMAFSNQDTPEIKKLLKSQWTFFPSSEKKGYWLMPKKTDEFRSETMTKQLEEKLLSMNESLEAPKDAVVKLEGGKIVISNSSEGEQYDIAAILEDYKNQKYTSDIHLKTAFIQPIAEDNPIIKEEENKYKDFLQRTVDFKVQDKVYTLKASELIKDATISKDNDVSITASDIQKKIDEINGSQSTLNKNFKFKTHSGKVISVKGQGYGWALDAEKEAALVQEAFENGETSISASNIYGHGWTNEGIGYETTANNGIGDTYAEVSIAEQRIWIYRNGKLAVTTHVVTGKHSTGEDTSPGVWYILFKRTPYTLKGSAVGKADYAIEVKYWAPFTNSGQGFHDASWRSNWAGNAYLSNGSGGCVNTPPSIMKTVYDNLNTYDPVVVY</sequence>
<evidence type="ECO:0000313" key="9">
    <source>
        <dbReference type="EMBL" id="MBS4201174.1"/>
    </source>
</evidence>
<keyword evidence="2" id="KW-0808">Transferase</keyword>
<organism evidence="9 10">
    <name type="scientific">Lederbergia citrisecunda</name>
    <dbReference type="NCBI Taxonomy" id="2833583"/>
    <lineage>
        <taxon>Bacteria</taxon>
        <taxon>Bacillati</taxon>
        <taxon>Bacillota</taxon>
        <taxon>Bacilli</taxon>
        <taxon>Bacillales</taxon>
        <taxon>Bacillaceae</taxon>
        <taxon>Lederbergia</taxon>
    </lineage>
</organism>
<feature type="active site" description="Proton donor/acceptor" evidence="6">
    <location>
        <position position="438"/>
    </location>
</feature>
<evidence type="ECO:0000256" key="2">
    <source>
        <dbReference type="ARBA" id="ARBA00022679"/>
    </source>
</evidence>
<dbReference type="InterPro" id="IPR038054">
    <property type="entry name" value="LD_TPept-like_central_sf"/>
</dbReference>
<accession>A0A942TS07</accession>
<evidence type="ECO:0000259" key="8">
    <source>
        <dbReference type="PROSITE" id="PS52029"/>
    </source>
</evidence>
<proteinExistence type="predicted"/>
<dbReference type="GO" id="GO:0071972">
    <property type="term" value="F:peptidoglycan L,D-transpeptidase activity"/>
    <property type="evidence" value="ECO:0007669"/>
    <property type="project" value="TreeGrafter"/>
</dbReference>
<dbReference type="PANTHER" id="PTHR30582">
    <property type="entry name" value="L,D-TRANSPEPTIDASE"/>
    <property type="match status" value="1"/>
</dbReference>
<dbReference type="Gene3D" id="3.10.20.800">
    <property type="match status" value="1"/>
</dbReference>
<feature type="domain" description="L,D-TPase catalytic" evidence="8">
    <location>
        <begin position="358"/>
        <end position="483"/>
    </location>
</feature>
<protein>
    <submittedName>
        <fullName evidence="9">L,D-transpeptidase</fullName>
    </submittedName>
</protein>
<dbReference type="InterPro" id="IPR050979">
    <property type="entry name" value="LD-transpeptidase"/>
</dbReference>
<name>A0A942TS07_9BACI</name>
<keyword evidence="7" id="KW-0472">Membrane</keyword>
<evidence type="ECO:0000313" key="10">
    <source>
        <dbReference type="Proteomes" id="UP000682713"/>
    </source>
</evidence>
<dbReference type="GO" id="GO:0005576">
    <property type="term" value="C:extracellular region"/>
    <property type="evidence" value="ECO:0007669"/>
    <property type="project" value="TreeGrafter"/>
</dbReference>
<comment type="caution">
    <text evidence="9">The sequence shown here is derived from an EMBL/GenBank/DDBJ whole genome shotgun (WGS) entry which is preliminary data.</text>
</comment>
<dbReference type="Proteomes" id="UP000682713">
    <property type="component" value="Unassembled WGS sequence"/>
</dbReference>
<dbReference type="InterPro" id="IPR005490">
    <property type="entry name" value="LD_TPept_cat_dom"/>
</dbReference>
<gene>
    <name evidence="9" type="ORF">KHA93_16160</name>
</gene>
<keyword evidence="7" id="KW-1133">Transmembrane helix</keyword>
<dbReference type="Pfam" id="PF03734">
    <property type="entry name" value="YkuD"/>
    <property type="match status" value="1"/>
</dbReference>
<dbReference type="EMBL" id="JAGYPJ010000001">
    <property type="protein sequence ID" value="MBS4201174.1"/>
    <property type="molecule type" value="Genomic_DNA"/>
</dbReference>
<dbReference type="SUPFAM" id="SSF143985">
    <property type="entry name" value="L,D-transpeptidase pre-catalytic domain-like"/>
    <property type="match status" value="1"/>
</dbReference>
<evidence type="ECO:0000256" key="4">
    <source>
        <dbReference type="ARBA" id="ARBA00022984"/>
    </source>
</evidence>
<dbReference type="GO" id="GO:0071555">
    <property type="term" value="P:cell wall organization"/>
    <property type="evidence" value="ECO:0007669"/>
    <property type="project" value="UniProtKB-UniRule"/>
</dbReference>
<feature type="active site" description="Nucleophile" evidence="6">
    <location>
        <position position="459"/>
    </location>
</feature>
<evidence type="ECO:0000256" key="5">
    <source>
        <dbReference type="ARBA" id="ARBA00023316"/>
    </source>
</evidence>
<dbReference type="GO" id="GO:0018104">
    <property type="term" value="P:peptidoglycan-protein cross-linking"/>
    <property type="evidence" value="ECO:0007669"/>
    <property type="project" value="TreeGrafter"/>
</dbReference>
<evidence type="ECO:0000256" key="7">
    <source>
        <dbReference type="SAM" id="Phobius"/>
    </source>
</evidence>
<keyword evidence="7" id="KW-0812">Transmembrane</keyword>
<dbReference type="SUPFAM" id="SSF141523">
    <property type="entry name" value="L,D-transpeptidase catalytic domain-like"/>
    <property type="match status" value="1"/>
</dbReference>
<evidence type="ECO:0000256" key="1">
    <source>
        <dbReference type="ARBA" id="ARBA00004752"/>
    </source>
</evidence>
<dbReference type="CDD" id="cd16913">
    <property type="entry name" value="YkuD_like"/>
    <property type="match status" value="1"/>
</dbReference>
<keyword evidence="4 6" id="KW-0573">Peptidoglycan synthesis</keyword>
<dbReference type="PANTHER" id="PTHR30582:SF33">
    <property type="entry name" value="EXPORTED PROTEIN"/>
    <property type="match status" value="1"/>
</dbReference>
<feature type="transmembrane region" description="Helical" evidence="7">
    <location>
        <begin position="28"/>
        <end position="49"/>
    </location>
</feature>
<keyword evidence="10" id="KW-1185">Reference proteome</keyword>
<keyword evidence="3 6" id="KW-0133">Cell shape</keyword>
<dbReference type="RefSeq" id="WP_213111678.1">
    <property type="nucleotide sequence ID" value="NZ_JAGYPJ010000001.1"/>
</dbReference>
<comment type="pathway">
    <text evidence="1 6">Cell wall biogenesis; peptidoglycan biosynthesis.</text>
</comment>
<evidence type="ECO:0000256" key="3">
    <source>
        <dbReference type="ARBA" id="ARBA00022960"/>
    </source>
</evidence>
<keyword evidence="5 6" id="KW-0961">Cell wall biogenesis/degradation</keyword>
<dbReference type="Gene3D" id="2.40.440.10">
    <property type="entry name" value="L,D-transpeptidase catalytic domain-like"/>
    <property type="match status" value="1"/>
</dbReference>
<dbReference type="GO" id="GO:0008360">
    <property type="term" value="P:regulation of cell shape"/>
    <property type="evidence" value="ECO:0007669"/>
    <property type="project" value="UniProtKB-UniRule"/>
</dbReference>
<dbReference type="InterPro" id="IPR038063">
    <property type="entry name" value="Transpep_catalytic_dom"/>
</dbReference>
<dbReference type="GO" id="GO:0016740">
    <property type="term" value="F:transferase activity"/>
    <property type="evidence" value="ECO:0007669"/>
    <property type="project" value="UniProtKB-KW"/>
</dbReference>
<dbReference type="PROSITE" id="PS52029">
    <property type="entry name" value="LD_TPASE"/>
    <property type="match status" value="1"/>
</dbReference>
<reference evidence="9 10" key="1">
    <citation type="submission" date="2021-05" db="EMBL/GenBank/DDBJ databases">
        <title>Novel Bacillus species.</title>
        <authorList>
            <person name="Liu G."/>
        </authorList>
    </citation>
    <scope>NUCLEOTIDE SEQUENCE [LARGE SCALE GENOMIC DNA]</scope>
    <source>
        <strain evidence="9 10">FJAT-49732</strain>
    </source>
</reference>